<dbReference type="InterPro" id="IPR025510">
    <property type="entry name" value="DUF4397"/>
</dbReference>
<dbReference type="AlphaFoldDB" id="A0A0Q3VHX0"/>
<evidence type="ECO:0000259" key="1">
    <source>
        <dbReference type="Pfam" id="PF14344"/>
    </source>
</evidence>
<gene>
    <name evidence="2" type="ORF">AN957_17225</name>
</gene>
<protein>
    <recommendedName>
        <fullName evidence="1">DUF4397 domain-containing protein</fullName>
    </recommendedName>
</protein>
<dbReference type="PATRIC" id="fig|1637975.4.peg.3373"/>
<evidence type="ECO:0000313" key="2">
    <source>
        <dbReference type="EMBL" id="KQL20139.1"/>
    </source>
</evidence>
<evidence type="ECO:0000313" key="3">
    <source>
        <dbReference type="Proteomes" id="UP000050996"/>
    </source>
</evidence>
<reference evidence="2 3" key="1">
    <citation type="submission" date="2015-09" db="EMBL/GenBank/DDBJ databases">
        <title>Genome sequencing project for genomic taxonomy and phylogenomics of Bacillus-like bacteria.</title>
        <authorList>
            <person name="Liu B."/>
            <person name="Wang J."/>
            <person name="Zhu Y."/>
            <person name="Liu G."/>
            <person name="Chen Q."/>
            <person name="Chen Z."/>
            <person name="Lan J."/>
            <person name="Che J."/>
            <person name="Ge C."/>
            <person name="Shi H."/>
            <person name="Pan Z."/>
            <person name="Liu X."/>
        </authorList>
    </citation>
    <scope>NUCLEOTIDE SEQUENCE [LARGE SCALE GENOMIC DNA]</scope>
    <source>
        <strain evidence="2 3">FJAT-18043</strain>
    </source>
</reference>
<dbReference type="EMBL" id="LJIX01000006">
    <property type="protein sequence ID" value="KQL20139.1"/>
    <property type="molecule type" value="Genomic_DNA"/>
</dbReference>
<proteinExistence type="predicted"/>
<name>A0A0Q3VHX0_9BACI</name>
<organism evidence="2 3">
    <name type="scientific">Cytobacillus solani</name>
    <dbReference type="NCBI Taxonomy" id="1637975"/>
    <lineage>
        <taxon>Bacteria</taxon>
        <taxon>Bacillati</taxon>
        <taxon>Bacillota</taxon>
        <taxon>Bacilli</taxon>
        <taxon>Bacillales</taxon>
        <taxon>Bacillaceae</taxon>
        <taxon>Cytobacillus</taxon>
    </lineage>
</organism>
<accession>A0A0Q3VHX0</accession>
<feature type="domain" description="DUF4397" evidence="1">
    <location>
        <begin position="65"/>
        <end position="178"/>
    </location>
</feature>
<dbReference type="RefSeq" id="WP_053476676.1">
    <property type="nucleotide sequence ID" value="NZ_CP041305.1"/>
</dbReference>
<keyword evidence="3" id="KW-1185">Reference proteome</keyword>
<sequence length="254" mass="28516">MSLNRNQDSHFQKAGQYDLLANYYKYIDPAKHIAYYQKHLKYMTLAAHSLRTQMNPPQSGTAFPAKIRFVHASNDASNVDIYVNGLRVLNDFPFKEASTYLSLPAGKYQVDIYPAGNMVSTVLSRKIIVGQGKNYSFLFSGTGKNLKWLALEDEHHVPYGETKVRFIHLAHDAPAFDIAVKNRDVIFSNIAYRKFTSYLGLSPMTVDLETRIAGSKNVVLSIPHVRLEPNKVYSILLIGSVTDGPDLEAIMLEG</sequence>
<dbReference type="STRING" id="1637975.AN957_17225"/>
<comment type="caution">
    <text evidence="2">The sequence shown here is derived from an EMBL/GenBank/DDBJ whole genome shotgun (WGS) entry which is preliminary data.</text>
</comment>
<dbReference type="Pfam" id="PF14344">
    <property type="entry name" value="DUF4397"/>
    <property type="match status" value="1"/>
</dbReference>
<dbReference type="Proteomes" id="UP000050996">
    <property type="component" value="Unassembled WGS sequence"/>
</dbReference>